<protein>
    <submittedName>
        <fullName evidence="1">Uncharacterized protein</fullName>
    </submittedName>
</protein>
<keyword evidence="2" id="KW-1185">Reference proteome</keyword>
<dbReference type="Proteomes" id="UP000594261">
    <property type="component" value="Chromosome 5"/>
</dbReference>
<organism evidence="1 2">
    <name type="scientific">Quercus lobata</name>
    <name type="common">Valley oak</name>
    <dbReference type="NCBI Taxonomy" id="97700"/>
    <lineage>
        <taxon>Eukaryota</taxon>
        <taxon>Viridiplantae</taxon>
        <taxon>Streptophyta</taxon>
        <taxon>Embryophyta</taxon>
        <taxon>Tracheophyta</taxon>
        <taxon>Spermatophyta</taxon>
        <taxon>Magnoliopsida</taxon>
        <taxon>eudicotyledons</taxon>
        <taxon>Gunneridae</taxon>
        <taxon>Pentapetalae</taxon>
        <taxon>rosids</taxon>
        <taxon>fabids</taxon>
        <taxon>Fagales</taxon>
        <taxon>Fagaceae</taxon>
        <taxon>Quercus</taxon>
    </lineage>
</organism>
<evidence type="ECO:0000313" key="2">
    <source>
        <dbReference type="Proteomes" id="UP000594261"/>
    </source>
</evidence>
<reference evidence="1" key="2">
    <citation type="submission" date="2021-01" db="UniProtKB">
        <authorList>
            <consortium name="EnsemblPlants"/>
        </authorList>
    </citation>
    <scope>IDENTIFICATION</scope>
</reference>
<dbReference type="EMBL" id="LRBV02000005">
    <property type="status" value="NOT_ANNOTATED_CDS"/>
    <property type="molecule type" value="Genomic_DNA"/>
</dbReference>
<evidence type="ECO:0000313" key="1">
    <source>
        <dbReference type="EnsemblPlants" id="QL05p039874:mrna"/>
    </source>
</evidence>
<proteinExistence type="predicted"/>
<name>A0A7N2LPS0_QUELO</name>
<sequence>MYLPFRHADRQRVASPWPTESVKRVLRTFSSISLRFFLSNSYRGSEKGSDQLLKHLYLVCLLECHLAAPPSTPIAAASASAPGAGTPGLMQGPAQVRYANAPGFVIPAPSFSYSVHASKCSHSFWKLATVSI</sequence>
<reference evidence="1 2" key="1">
    <citation type="journal article" date="2016" name="G3 (Bethesda)">
        <title>First Draft Assembly and Annotation of the Genome of a California Endemic Oak Quercus lobata Nee (Fagaceae).</title>
        <authorList>
            <person name="Sork V.L."/>
            <person name="Fitz-Gibbon S.T."/>
            <person name="Puiu D."/>
            <person name="Crepeau M."/>
            <person name="Gugger P.F."/>
            <person name="Sherman R."/>
            <person name="Stevens K."/>
            <person name="Langley C.H."/>
            <person name="Pellegrini M."/>
            <person name="Salzberg S.L."/>
        </authorList>
    </citation>
    <scope>NUCLEOTIDE SEQUENCE [LARGE SCALE GENOMIC DNA]</scope>
    <source>
        <strain evidence="1 2">cv. SW786</strain>
    </source>
</reference>
<dbReference type="AlphaFoldDB" id="A0A7N2LPS0"/>
<dbReference type="EnsemblPlants" id="QL05p039874:mrna">
    <property type="protein sequence ID" value="QL05p039874:mrna"/>
    <property type="gene ID" value="QL05p039874"/>
</dbReference>
<accession>A0A7N2LPS0</accession>
<dbReference type="Gramene" id="QL05p039874:mrna">
    <property type="protein sequence ID" value="QL05p039874:mrna"/>
    <property type="gene ID" value="QL05p039874"/>
</dbReference>
<dbReference type="InParanoid" id="A0A7N2LPS0"/>